<dbReference type="FunFam" id="3.10.310.10:FF:000001">
    <property type="entry name" value="Diaminopimelate epimerase"/>
    <property type="match status" value="1"/>
</dbReference>
<feature type="binding site" evidence="9">
    <location>
        <position position="197"/>
    </location>
    <ligand>
        <name>substrate</name>
    </ligand>
</feature>
<feature type="site" description="Could be important to modulate the pK values of the two catalytic cysteine residues" evidence="9">
    <location>
        <position position="215"/>
    </location>
</feature>
<dbReference type="GeneID" id="93351074"/>
<accession>A0A378TUA4</accession>
<name>A0A378TUA4_NEIEL</name>
<dbReference type="InterPro" id="IPR018510">
    <property type="entry name" value="DAP_epimerase_AS"/>
</dbReference>
<dbReference type="PROSITE" id="PS01326">
    <property type="entry name" value="DAP_EPIMERASE"/>
    <property type="match status" value="1"/>
</dbReference>
<protein>
    <recommendedName>
        <fullName evidence="3 9">Diaminopimelate epimerase</fullName>
        <shortName evidence="9">DAP epimerase</shortName>
        <ecNumber evidence="3 9">5.1.1.7</ecNumber>
    </recommendedName>
    <alternativeName>
        <fullName evidence="9">PLP-independent amino acid racemase</fullName>
    </alternativeName>
</protein>
<dbReference type="Pfam" id="PF01678">
    <property type="entry name" value="DAP_epimerase"/>
    <property type="match status" value="2"/>
</dbReference>
<feature type="binding site" evidence="9">
    <location>
        <position position="67"/>
    </location>
    <ligand>
        <name>substrate</name>
    </ligand>
</feature>
<feature type="active site" evidence="10">
    <location>
        <position position="76"/>
    </location>
</feature>
<reference evidence="11 12" key="1">
    <citation type="submission" date="2018-06" db="EMBL/GenBank/DDBJ databases">
        <authorList>
            <consortium name="Pathogen Informatics"/>
            <person name="Doyle S."/>
        </authorList>
    </citation>
    <scope>NUCLEOTIDE SEQUENCE [LARGE SCALE GENOMIC DNA]</scope>
    <source>
        <strain evidence="11 12">NCTC10660</strain>
    </source>
</reference>
<sequence length="282" mass="30447">MPTLKFTKMHGLGNDFIVINGISSPFDPASAPIAAWADRHTGIGFDQLLLVERPTSEQADFRYRIFNADGGEVEQCGNGARCFARFVADKGLSGKQEIRVETARGIIVPKLAEHGLVTVNMGKPRFRPSEIPFLPLENASGEALQYDVRLDGGSVTVGCVNMGNPHAVLTVENTESAAVAELGAQIEPHPQFPEKVNVGFMQILNRRHIKLRVFERGVGETRACGTGACAAVVYGVRAGWLDEGRDIRVSLPGGDLLIAWQPGGDVFMTGPAETVFEGELVY</sequence>
<dbReference type="UniPathway" id="UPA00034">
    <property type="reaction ID" value="UER00025"/>
</dbReference>
<keyword evidence="7 9" id="KW-0413">Isomerase</keyword>
<evidence type="ECO:0000313" key="11">
    <source>
        <dbReference type="EMBL" id="STZ66605.1"/>
    </source>
</evidence>
<comment type="subunit">
    <text evidence="9">Homodimer.</text>
</comment>
<feature type="binding site" evidence="9">
    <location>
        <begin position="215"/>
        <end position="216"/>
    </location>
    <ligand>
        <name>substrate</name>
    </ligand>
</feature>
<dbReference type="RefSeq" id="WP_074896702.1">
    <property type="nucleotide sequence ID" value="NZ_CP031252.1"/>
</dbReference>
<dbReference type="SUPFAM" id="SSF54506">
    <property type="entry name" value="Diaminopimelate epimerase-like"/>
    <property type="match status" value="1"/>
</dbReference>
<organism evidence="11 12">
    <name type="scientific">Neisseria elongata</name>
    <dbReference type="NCBI Taxonomy" id="495"/>
    <lineage>
        <taxon>Bacteria</taxon>
        <taxon>Pseudomonadati</taxon>
        <taxon>Pseudomonadota</taxon>
        <taxon>Betaproteobacteria</taxon>
        <taxon>Neisseriales</taxon>
        <taxon>Neisseriaceae</taxon>
        <taxon>Neisseria</taxon>
    </lineage>
</organism>
<dbReference type="GO" id="GO:0009089">
    <property type="term" value="P:lysine biosynthetic process via diaminopimelate"/>
    <property type="evidence" value="ECO:0007669"/>
    <property type="project" value="UniProtKB-UniRule"/>
</dbReference>
<feature type="site" description="Could be important to modulate the pK values of the two catalytic cysteine residues" evidence="9">
    <location>
        <position position="166"/>
    </location>
</feature>
<evidence type="ECO:0000256" key="5">
    <source>
        <dbReference type="ARBA" id="ARBA00022605"/>
    </source>
</evidence>
<feature type="active site" description="Proton acceptor" evidence="9">
    <location>
        <position position="224"/>
    </location>
</feature>
<dbReference type="HAMAP" id="MF_00197">
    <property type="entry name" value="DAP_epimerase"/>
    <property type="match status" value="1"/>
</dbReference>
<dbReference type="PANTHER" id="PTHR31689">
    <property type="entry name" value="DIAMINOPIMELATE EPIMERASE, CHLOROPLASTIC"/>
    <property type="match status" value="1"/>
</dbReference>
<feature type="binding site" evidence="9">
    <location>
        <begin position="77"/>
        <end position="78"/>
    </location>
    <ligand>
        <name>substrate</name>
    </ligand>
</feature>
<dbReference type="EC" id="5.1.1.7" evidence="3 9"/>
<evidence type="ECO:0000256" key="1">
    <source>
        <dbReference type="ARBA" id="ARBA00005196"/>
    </source>
</evidence>
<dbReference type="Gene3D" id="3.10.310.10">
    <property type="entry name" value="Diaminopimelate Epimerase, Chain A, domain 1"/>
    <property type="match status" value="2"/>
</dbReference>
<feature type="binding site" evidence="9">
    <location>
        <begin position="225"/>
        <end position="226"/>
    </location>
    <ligand>
        <name>substrate</name>
    </ligand>
</feature>
<evidence type="ECO:0000256" key="6">
    <source>
        <dbReference type="ARBA" id="ARBA00023154"/>
    </source>
</evidence>
<dbReference type="NCBIfam" id="TIGR00652">
    <property type="entry name" value="DapF"/>
    <property type="match status" value="1"/>
</dbReference>
<comment type="catalytic activity">
    <reaction evidence="8 9">
        <text>(2S,6S)-2,6-diaminopimelate = meso-2,6-diaminopimelate</text>
        <dbReference type="Rhea" id="RHEA:15393"/>
        <dbReference type="ChEBI" id="CHEBI:57609"/>
        <dbReference type="ChEBI" id="CHEBI:57791"/>
        <dbReference type="EC" id="5.1.1.7"/>
    </reaction>
</comment>
<dbReference type="PANTHER" id="PTHR31689:SF0">
    <property type="entry name" value="DIAMINOPIMELATE EPIMERASE"/>
    <property type="match status" value="1"/>
</dbReference>
<evidence type="ECO:0000256" key="8">
    <source>
        <dbReference type="ARBA" id="ARBA00051712"/>
    </source>
</evidence>
<comment type="similarity">
    <text evidence="2 9">Belongs to the diaminopimelate epimerase family.</text>
</comment>
<evidence type="ECO:0000256" key="10">
    <source>
        <dbReference type="PROSITE-ProRule" id="PRU10125"/>
    </source>
</evidence>
<dbReference type="GO" id="GO:0005829">
    <property type="term" value="C:cytosol"/>
    <property type="evidence" value="ECO:0007669"/>
    <property type="project" value="TreeGrafter"/>
</dbReference>
<feature type="binding site" evidence="9">
    <location>
        <position position="164"/>
    </location>
    <ligand>
        <name>substrate</name>
    </ligand>
</feature>
<evidence type="ECO:0000256" key="3">
    <source>
        <dbReference type="ARBA" id="ARBA00013080"/>
    </source>
</evidence>
<evidence type="ECO:0000256" key="2">
    <source>
        <dbReference type="ARBA" id="ARBA00010219"/>
    </source>
</evidence>
<comment type="subcellular location">
    <subcellularLocation>
        <location evidence="9">Cytoplasm</location>
    </subcellularLocation>
</comment>
<feature type="active site" description="Proton donor" evidence="9">
    <location>
        <position position="76"/>
    </location>
</feature>
<gene>
    <name evidence="9 11" type="primary">dapF</name>
    <name evidence="11" type="ORF">NCTC10660_00054</name>
</gene>
<evidence type="ECO:0000256" key="7">
    <source>
        <dbReference type="ARBA" id="ARBA00023235"/>
    </source>
</evidence>
<comment type="pathway">
    <text evidence="1 9">Amino-acid biosynthesis; L-lysine biosynthesis via DAP pathway; DL-2,6-diaminopimelate from LL-2,6-diaminopimelate: step 1/1.</text>
</comment>
<comment type="function">
    <text evidence="9">Catalyzes the stereoinversion of LL-2,6-diaminopimelate (L,L-DAP) to meso-diaminopimelate (meso-DAP), a precursor of L-lysine and an essential component of the bacterial peptidoglycan.</text>
</comment>
<dbReference type="InterPro" id="IPR001653">
    <property type="entry name" value="DAP_epimerase_DapF"/>
</dbReference>
<evidence type="ECO:0000256" key="4">
    <source>
        <dbReference type="ARBA" id="ARBA00022490"/>
    </source>
</evidence>
<feature type="binding site" evidence="9">
    <location>
        <position position="47"/>
    </location>
    <ligand>
        <name>substrate</name>
    </ligand>
</feature>
<keyword evidence="6 9" id="KW-0457">Lysine biosynthesis</keyword>
<keyword evidence="5 9" id="KW-0028">Amino-acid biosynthesis</keyword>
<dbReference type="AlphaFoldDB" id="A0A378TUA4"/>
<dbReference type="GO" id="GO:0008837">
    <property type="term" value="F:diaminopimelate epimerase activity"/>
    <property type="evidence" value="ECO:0007669"/>
    <property type="project" value="UniProtKB-UniRule"/>
</dbReference>
<dbReference type="FunFam" id="3.10.310.10:FF:000004">
    <property type="entry name" value="Diaminopimelate epimerase"/>
    <property type="match status" value="1"/>
</dbReference>
<dbReference type="EMBL" id="UGQW01000001">
    <property type="protein sequence ID" value="STZ66605.1"/>
    <property type="molecule type" value="Genomic_DNA"/>
</dbReference>
<evidence type="ECO:0000256" key="9">
    <source>
        <dbReference type="HAMAP-Rule" id="MF_00197"/>
    </source>
</evidence>
<keyword evidence="4 9" id="KW-0963">Cytoplasm</keyword>
<proteinExistence type="inferred from homology"/>
<feature type="binding site" evidence="9">
    <location>
        <position position="14"/>
    </location>
    <ligand>
        <name>substrate</name>
    </ligand>
</feature>
<evidence type="ECO:0000313" key="12">
    <source>
        <dbReference type="Proteomes" id="UP000254927"/>
    </source>
</evidence>
<dbReference type="Proteomes" id="UP000254927">
    <property type="component" value="Unassembled WGS sequence"/>
</dbReference>